<protein>
    <submittedName>
        <fullName evidence="2">Uncharacterized protein</fullName>
    </submittedName>
</protein>
<feature type="compositionally biased region" description="Low complexity" evidence="1">
    <location>
        <begin position="27"/>
        <end position="36"/>
    </location>
</feature>
<gene>
    <name evidence="2" type="ORF">GFK26_19900</name>
</gene>
<organism evidence="2 3">
    <name type="scientific">Variovorax paradoxus</name>
    <dbReference type="NCBI Taxonomy" id="34073"/>
    <lineage>
        <taxon>Bacteria</taxon>
        <taxon>Pseudomonadati</taxon>
        <taxon>Pseudomonadota</taxon>
        <taxon>Betaproteobacteria</taxon>
        <taxon>Burkholderiales</taxon>
        <taxon>Comamonadaceae</taxon>
        <taxon>Variovorax</taxon>
    </lineage>
</organism>
<reference evidence="2 3" key="1">
    <citation type="submission" date="2019-10" db="EMBL/GenBank/DDBJ databases">
        <title>Complete genome sequence of Variovorax paradoxus 5C-2.</title>
        <authorList>
            <person name="Gogoleva N.E."/>
            <person name="Balkin A.S."/>
        </authorList>
    </citation>
    <scope>NUCLEOTIDE SEQUENCE [LARGE SCALE GENOMIC DNA]</scope>
    <source>
        <strain evidence="2 3">5C-2</strain>
    </source>
</reference>
<accession>A0A5Q0M527</accession>
<dbReference type="AlphaFoldDB" id="A0A5Q0M527"/>
<dbReference type="Proteomes" id="UP000326780">
    <property type="component" value="Chromosome"/>
</dbReference>
<proteinExistence type="predicted"/>
<sequence length="98" mass="10835">MLPMRAAPGLSMDDHHSHPSHDSPTGRAIQAAARQAQRARRAETVRLRQRAALLELLVQTMAELHISMAELNAARKALMPAWRHVGEEGASLDRDLGR</sequence>
<dbReference type="RefSeq" id="WP_153283481.1">
    <property type="nucleotide sequence ID" value="NZ_CP045644.1"/>
</dbReference>
<dbReference type="EMBL" id="CP045644">
    <property type="protein sequence ID" value="QFZ84860.1"/>
    <property type="molecule type" value="Genomic_DNA"/>
</dbReference>
<evidence type="ECO:0000256" key="1">
    <source>
        <dbReference type="SAM" id="MobiDB-lite"/>
    </source>
</evidence>
<feature type="region of interest" description="Disordered" evidence="1">
    <location>
        <begin position="1"/>
        <end position="41"/>
    </location>
</feature>
<evidence type="ECO:0000313" key="3">
    <source>
        <dbReference type="Proteomes" id="UP000326780"/>
    </source>
</evidence>
<evidence type="ECO:0000313" key="2">
    <source>
        <dbReference type="EMBL" id="QFZ84860.1"/>
    </source>
</evidence>
<name>A0A5Q0M527_VARPD</name>
<feature type="compositionally biased region" description="Basic and acidic residues" evidence="1">
    <location>
        <begin position="12"/>
        <end position="21"/>
    </location>
</feature>